<feature type="region of interest" description="Disordered" evidence="1">
    <location>
        <begin position="129"/>
        <end position="151"/>
    </location>
</feature>
<feature type="compositionally biased region" description="Polar residues" evidence="1">
    <location>
        <begin position="222"/>
        <end position="232"/>
    </location>
</feature>
<keyword evidence="2" id="KW-0472">Membrane</keyword>
<feature type="transmembrane region" description="Helical" evidence="2">
    <location>
        <begin position="21"/>
        <end position="40"/>
    </location>
</feature>
<sequence>MSEVITAVEKAESSSNTGGEWWGHLILEVTTLGIGAAVMSTAAAPIVIPAAILIATVAIFSTSGSNEAEVKKMHMPDEWLAQVSDSQEASREGLAFLAKLLSKQGFITVGQAEEWVKLEHKIATRRAEEAEKARRKQADRDDKSREKAQQLQSAGAKALLARAQTEIPSLVNLDDISLALKTLGHSTGQVLSKIPGVEKASETLGSLFSGKGKAGNKPAVNLATTPTTVEQP</sequence>
<feature type="transmembrane region" description="Helical" evidence="2">
    <location>
        <begin position="46"/>
        <end position="65"/>
    </location>
</feature>
<gene>
    <name evidence="3" type="ORF">AC499_0581</name>
</gene>
<evidence type="ECO:0000313" key="4">
    <source>
        <dbReference type="Proteomes" id="UP000037943"/>
    </source>
</evidence>
<accession>A0ABR5KRX3</accession>
<dbReference type="Proteomes" id="UP000037943">
    <property type="component" value="Unassembled WGS sequence"/>
</dbReference>
<evidence type="ECO:0000256" key="2">
    <source>
        <dbReference type="SAM" id="Phobius"/>
    </source>
</evidence>
<keyword evidence="4" id="KW-1185">Reference proteome</keyword>
<reference evidence="3 4" key="2">
    <citation type="submission" date="2015-10" db="EMBL/GenBank/DDBJ databases">
        <title>Comparative genomics and high-throughput reverse genetic screens identify a new phytobacterial MAMP and an Arabidopsis receptor required for immune elicitation.</title>
        <authorList>
            <person name="Mott G.A."/>
            <person name="Thakur S."/>
            <person name="Wang P.W."/>
            <person name="Desveaux D."/>
            <person name="Guttman D.S."/>
        </authorList>
    </citation>
    <scope>NUCLEOTIDE SEQUENCE [LARGE SCALE GENOMIC DNA]</scope>
    <source>
        <strain evidence="3 4">107</strain>
    </source>
</reference>
<feature type="compositionally biased region" description="Basic and acidic residues" evidence="1">
    <location>
        <begin position="129"/>
        <end position="148"/>
    </location>
</feature>
<feature type="region of interest" description="Disordered" evidence="1">
    <location>
        <begin position="208"/>
        <end position="232"/>
    </location>
</feature>
<keyword evidence="2" id="KW-1133">Transmembrane helix</keyword>
<comment type="caution">
    <text evidence="3">The sequence shown here is derived from an EMBL/GenBank/DDBJ whole genome shotgun (WGS) entry which is preliminary data.</text>
</comment>
<keyword evidence="2" id="KW-0812">Transmembrane</keyword>
<organism evidence="3 4">
    <name type="scientific">Pseudomonas amygdali pv. lachrymans</name>
    <name type="common">Pseudomonas syringae pv. lachrymans</name>
    <dbReference type="NCBI Taxonomy" id="53707"/>
    <lineage>
        <taxon>Bacteria</taxon>
        <taxon>Pseudomonadati</taxon>
        <taxon>Pseudomonadota</taxon>
        <taxon>Gammaproteobacteria</taxon>
        <taxon>Pseudomonadales</taxon>
        <taxon>Pseudomonadaceae</taxon>
        <taxon>Pseudomonas</taxon>
        <taxon>Pseudomonas amygdali</taxon>
    </lineage>
</organism>
<name>A0ABR5KRX3_PSEAV</name>
<dbReference type="EMBL" id="LGLK01000057">
    <property type="protein sequence ID" value="KPC17379.1"/>
    <property type="molecule type" value="Genomic_DNA"/>
</dbReference>
<protein>
    <submittedName>
        <fullName evidence="3">Uncharacterized protein</fullName>
    </submittedName>
</protein>
<reference evidence="3 4" key="1">
    <citation type="submission" date="2015-07" db="EMBL/GenBank/DDBJ databases">
        <authorList>
            <person name="O'Brien H.E."/>
            <person name="Thakur S."/>
            <person name="Gong Y."/>
            <person name="Wang P.W."/>
            <person name="Guttman D.S."/>
        </authorList>
    </citation>
    <scope>NUCLEOTIDE SEQUENCE [LARGE SCALE GENOMIC DNA]</scope>
    <source>
        <strain evidence="3 4">107</strain>
    </source>
</reference>
<evidence type="ECO:0000256" key="1">
    <source>
        <dbReference type="SAM" id="MobiDB-lite"/>
    </source>
</evidence>
<proteinExistence type="predicted"/>
<evidence type="ECO:0000313" key="3">
    <source>
        <dbReference type="EMBL" id="KPC17379.1"/>
    </source>
</evidence>